<accession>J9GAY8</accession>
<protein>
    <submittedName>
        <fullName evidence="1">Uncharacterized protein</fullName>
    </submittedName>
</protein>
<evidence type="ECO:0000313" key="1">
    <source>
        <dbReference type="EMBL" id="EJX04004.1"/>
    </source>
</evidence>
<gene>
    <name evidence="1" type="ORF">EVA_07897</name>
</gene>
<dbReference type="AlphaFoldDB" id="J9GAY8"/>
<comment type="caution">
    <text evidence="1">The sequence shown here is derived from an EMBL/GenBank/DDBJ whole genome shotgun (WGS) entry which is preliminary data.</text>
</comment>
<proteinExistence type="predicted"/>
<dbReference type="EMBL" id="AMCI01001956">
    <property type="protein sequence ID" value="EJX04004.1"/>
    <property type="molecule type" value="Genomic_DNA"/>
</dbReference>
<sequence length="90" mass="10673">MEYILQNKEQKPTLKDLAKRDNCKTGEVFISDNIMDYMFSFSDRFTSDQRIRVQHVLRYSPMLPTPRNNTRTVKTRSTEGLLDLPYRAIK</sequence>
<reference evidence="1" key="1">
    <citation type="journal article" date="2012" name="PLoS ONE">
        <title>Gene sets for utilization of primary and secondary nutrition supplies in the distal gut of endangered iberian lynx.</title>
        <authorList>
            <person name="Alcaide M."/>
            <person name="Messina E."/>
            <person name="Richter M."/>
            <person name="Bargiela R."/>
            <person name="Peplies J."/>
            <person name="Huws S.A."/>
            <person name="Newbold C.J."/>
            <person name="Golyshin P.N."/>
            <person name="Simon M.A."/>
            <person name="Lopez G."/>
            <person name="Yakimov M.M."/>
            <person name="Ferrer M."/>
        </authorList>
    </citation>
    <scope>NUCLEOTIDE SEQUENCE</scope>
</reference>
<name>J9GAY8_9ZZZZ</name>
<organism evidence="1">
    <name type="scientific">gut metagenome</name>
    <dbReference type="NCBI Taxonomy" id="749906"/>
    <lineage>
        <taxon>unclassified sequences</taxon>
        <taxon>metagenomes</taxon>
        <taxon>organismal metagenomes</taxon>
    </lineage>
</organism>